<dbReference type="EMBL" id="KV722551">
    <property type="protein sequence ID" value="OCH85987.1"/>
    <property type="molecule type" value="Genomic_DNA"/>
</dbReference>
<dbReference type="AlphaFoldDB" id="A0A8E2ASN0"/>
<evidence type="ECO:0000313" key="2">
    <source>
        <dbReference type="Proteomes" id="UP000250043"/>
    </source>
</evidence>
<reference evidence="1 2" key="1">
    <citation type="submission" date="2016-07" db="EMBL/GenBank/DDBJ databases">
        <title>Draft genome of the white-rot fungus Obba rivulosa 3A-2.</title>
        <authorList>
            <consortium name="DOE Joint Genome Institute"/>
            <person name="Miettinen O."/>
            <person name="Riley R."/>
            <person name="Acob R."/>
            <person name="Barry K."/>
            <person name="Cullen D."/>
            <person name="De Vries R."/>
            <person name="Hainaut M."/>
            <person name="Hatakka A."/>
            <person name="Henrissat B."/>
            <person name="Hilden K."/>
            <person name="Kuo R."/>
            <person name="Labutti K."/>
            <person name="Lipzen A."/>
            <person name="Makela M.R."/>
            <person name="Sandor L."/>
            <person name="Spatafora J.W."/>
            <person name="Grigoriev I.V."/>
            <person name="Hibbett D.S."/>
        </authorList>
    </citation>
    <scope>NUCLEOTIDE SEQUENCE [LARGE SCALE GENOMIC DNA]</scope>
    <source>
        <strain evidence="1 2">3A-2</strain>
    </source>
</reference>
<keyword evidence="2" id="KW-1185">Reference proteome</keyword>
<gene>
    <name evidence="1" type="ORF">OBBRIDRAFT_738881</name>
</gene>
<sequence>YKLSLSANLKCQGIYDIFHASLLQMYELIDDCLFSGRLDSQVTNFEKRNSE</sequence>
<name>A0A8E2ASN0_9APHY</name>
<evidence type="ECO:0000313" key="1">
    <source>
        <dbReference type="EMBL" id="OCH85987.1"/>
    </source>
</evidence>
<protein>
    <submittedName>
        <fullName evidence="1">Uncharacterized protein</fullName>
    </submittedName>
</protein>
<dbReference type="Proteomes" id="UP000250043">
    <property type="component" value="Unassembled WGS sequence"/>
</dbReference>
<proteinExistence type="predicted"/>
<organism evidence="1 2">
    <name type="scientific">Obba rivulosa</name>
    <dbReference type="NCBI Taxonomy" id="1052685"/>
    <lineage>
        <taxon>Eukaryota</taxon>
        <taxon>Fungi</taxon>
        <taxon>Dikarya</taxon>
        <taxon>Basidiomycota</taxon>
        <taxon>Agaricomycotina</taxon>
        <taxon>Agaricomycetes</taxon>
        <taxon>Polyporales</taxon>
        <taxon>Gelatoporiaceae</taxon>
        <taxon>Obba</taxon>
    </lineage>
</organism>
<feature type="non-terminal residue" evidence="1">
    <location>
        <position position="1"/>
    </location>
</feature>
<accession>A0A8E2ASN0</accession>